<evidence type="ECO:0000256" key="1">
    <source>
        <dbReference type="SAM" id="MobiDB-lite"/>
    </source>
</evidence>
<dbReference type="AlphaFoldDB" id="A0A9K3CYG0"/>
<evidence type="ECO:0000313" key="4">
    <source>
        <dbReference type="Proteomes" id="UP000265618"/>
    </source>
</evidence>
<feature type="compositionally biased region" description="Low complexity" evidence="1">
    <location>
        <begin position="239"/>
        <end position="274"/>
    </location>
</feature>
<feature type="compositionally biased region" description="Low complexity" evidence="1">
    <location>
        <begin position="344"/>
        <end position="384"/>
    </location>
</feature>
<feature type="region of interest" description="Disordered" evidence="1">
    <location>
        <begin position="151"/>
        <end position="274"/>
    </location>
</feature>
<keyword evidence="2" id="KW-0472">Membrane</keyword>
<keyword evidence="4" id="KW-1185">Reference proteome</keyword>
<feature type="transmembrane region" description="Helical" evidence="2">
    <location>
        <begin position="61"/>
        <end position="81"/>
    </location>
</feature>
<keyword evidence="2" id="KW-0812">Transmembrane</keyword>
<evidence type="ECO:0000313" key="3">
    <source>
        <dbReference type="EMBL" id="GIQ83974.1"/>
    </source>
</evidence>
<organism evidence="3 4">
    <name type="scientific">Kipferlia bialata</name>
    <dbReference type="NCBI Taxonomy" id="797122"/>
    <lineage>
        <taxon>Eukaryota</taxon>
        <taxon>Metamonada</taxon>
        <taxon>Carpediemonas-like organisms</taxon>
        <taxon>Kipferlia</taxon>
    </lineage>
</organism>
<feature type="compositionally biased region" description="Polar residues" evidence="1">
    <location>
        <begin position="385"/>
        <end position="398"/>
    </location>
</feature>
<name>A0A9K3CYG0_9EUKA</name>
<feature type="compositionally biased region" description="Low complexity" evidence="1">
    <location>
        <begin position="151"/>
        <end position="161"/>
    </location>
</feature>
<comment type="caution">
    <text evidence="3">The sequence shown here is derived from an EMBL/GenBank/DDBJ whole genome shotgun (WGS) entry which is preliminary data.</text>
</comment>
<sequence length="398" mass="41597">MSSGTSGLGAFDEKWQIYLNPSGSDTEKTNSVAFIYYTMALESGQGFSCSYTSRAGTSKGLVVFIVLACILPLSAVGYLLYRRKQGDTSDPLPGLISMVKGKAHELNEKRKANASAKANPTLFTPVSPMPNSMPMPVAGMQPIPASAPAAVQAQMPVQSQPTSYTPSQIGTPAMSMSMGQNQPVAAQPQLEQAEPKTQSMPPLTQVQPPPQYTAPQTQLPKVQAQPVSQLPALSPIQPSASSTSVTATTSPTATSAQSTMATPGASSPTTATSTGARVMSDADFQMLMMRQQMAFNQTLMAQGKVPQMQQGMMPQMQMPGMQMPMGMGMGMQPMTYSPTSAYTTAATTPTAGSAPTTPLPGQVSMEPQPASATTTTPVTQTESVMQASVDTNTEGAAL</sequence>
<gene>
    <name evidence="3" type="ORF">KIPB_005382</name>
</gene>
<dbReference type="Proteomes" id="UP000265618">
    <property type="component" value="Unassembled WGS sequence"/>
</dbReference>
<keyword evidence="2" id="KW-1133">Transmembrane helix</keyword>
<protein>
    <submittedName>
        <fullName evidence="3">Uncharacterized protein</fullName>
    </submittedName>
</protein>
<reference evidence="3 4" key="1">
    <citation type="journal article" date="2018" name="PLoS ONE">
        <title>The draft genome of Kipferlia bialata reveals reductive genome evolution in fornicate parasites.</title>
        <authorList>
            <person name="Tanifuji G."/>
            <person name="Takabayashi S."/>
            <person name="Kume K."/>
            <person name="Takagi M."/>
            <person name="Nakayama T."/>
            <person name="Kamikawa R."/>
            <person name="Inagaki Y."/>
            <person name="Hashimoto T."/>
        </authorList>
    </citation>
    <scope>NUCLEOTIDE SEQUENCE [LARGE SCALE GENOMIC DNA]</scope>
    <source>
        <strain evidence="3">NY0173</strain>
    </source>
</reference>
<dbReference type="EMBL" id="BDIP01001254">
    <property type="protein sequence ID" value="GIQ83974.1"/>
    <property type="molecule type" value="Genomic_DNA"/>
</dbReference>
<proteinExistence type="predicted"/>
<evidence type="ECO:0000256" key="2">
    <source>
        <dbReference type="SAM" id="Phobius"/>
    </source>
</evidence>
<accession>A0A9K3CYG0</accession>
<feature type="region of interest" description="Disordered" evidence="1">
    <location>
        <begin position="344"/>
        <end position="398"/>
    </location>
</feature>